<keyword evidence="3" id="KW-1185">Reference proteome</keyword>
<reference evidence="2 3" key="1">
    <citation type="journal article" date="2020" name="FEMS Microbiol. Ecol.">
        <title>Temporal dynamics of bacterial communities during seed development and maturation.</title>
        <authorList>
            <person name="Chesneau G."/>
            <person name="Torres-Cortes G."/>
            <person name="Briand M."/>
            <person name="Darrasse A."/>
            <person name="Preveaux A."/>
            <person name="Marais C."/>
            <person name="Jacques M.A."/>
            <person name="Shade A."/>
            <person name="Barret M."/>
        </authorList>
    </citation>
    <scope>NUCLEOTIDE SEQUENCE [LARGE SCALE GENOMIC DNA]</scope>
    <source>
        <strain evidence="2 3">CFBP13723</strain>
    </source>
</reference>
<evidence type="ECO:0000313" key="2">
    <source>
        <dbReference type="EMBL" id="MBD8123587.1"/>
    </source>
</evidence>
<organism evidence="2 3">
    <name type="scientific">Pseudomonas lutea</name>
    <dbReference type="NCBI Taxonomy" id="243924"/>
    <lineage>
        <taxon>Bacteria</taxon>
        <taxon>Pseudomonadati</taxon>
        <taxon>Pseudomonadota</taxon>
        <taxon>Gammaproteobacteria</taxon>
        <taxon>Pseudomonadales</taxon>
        <taxon>Pseudomonadaceae</taxon>
        <taxon>Pseudomonas</taxon>
    </lineage>
</organism>
<dbReference type="InterPro" id="IPR000182">
    <property type="entry name" value="GNAT_dom"/>
</dbReference>
<gene>
    <name evidence="2" type="ORF">IFT62_20480</name>
</gene>
<feature type="domain" description="N-acetyltransferase" evidence="1">
    <location>
        <begin position="23"/>
        <end position="181"/>
    </location>
</feature>
<dbReference type="EMBL" id="JACYNP010000011">
    <property type="protein sequence ID" value="MBD8123587.1"/>
    <property type="molecule type" value="Genomic_DNA"/>
</dbReference>
<dbReference type="SUPFAM" id="SSF55729">
    <property type="entry name" value="Acyl-CoA N-acyltransferases (Nat)"/>
    <property type="match status" value="1"/>
</dbReference>
<dbReference type="PROSITE" id="PS51186">
    <property type="entry name" value="GNAT"/>
    <property type="match status" value="1"/>
</dbReference>
<dbReference type="PANTHER" id="PTHR43792">
    <property type="entry name" value="GNAT FAMILY, PUTATIVE (AFU_ORTHOLOGUE AFUA_3G00765)-RELATED-RELATED"/>
    <property type="match status" value="1"/>
</dbReference>
<dbReference type="Proteomes" id="UP000625247">
    <property type="component" value="Unassembled WGS sequence"/>
</dbReference>
<dbReference type="Gene3D" id="3.40.630.30">
    <property type="match status" value="1"/>
</dbReference>
<dbReference type="PANTHER" id="PTHR43792:SF1">
    <property type="entry name" value="N-ACETYLTRANSFERASE DOMAIN-CONTAINING PROTEIN"/>
    <property type="match status" value="1"/>
</dbReference>
<protein>
    <submittedName>
        <fullName evidence="2">GNAT family N-acetyltransferase</fullName>
    </submittedName>
</protein>
<sequence length="192" mass="21090">MVTDLPERANVEAADTLLETERLMLRRLTPDDRPALAQILGDSEVMQYSVAGVLSQKATGEFIEWCQYSYQQHGFGPWAVVEISSAALAGFCGLNAERVDDADEIELGYRLAPAFWGRGLGTEAARAALRFGFEQLNVASVIAIVQPANVASVAVIQKLGFGGYVHSQYHRRAVRIYRMTALQWVSVSSKPL</sequence>
<name>A0ABR9ACQ3_9PSED</name>
<evidence type="ECO:0000313" key="3">
    <source>
        <dbReference type="Proteomes" id="UP000625247"/>
    </source>
</evidence>
<accession>A0ABR9ACQ3</accession>
<proteinExistence type="predicted"/>
<comment type="caution">
    <text evidence="2">The sequence shown here is derived from an EMBL/GenBank/DDBJ whole genome shotgun (WGS) entry which is preliminary data.</text>
</comment>
<dbReference type="InterPro" id="IPR051531">
    <property type="entry name" value="N-acetyltransferase"/>
</dbReference>
<dbReference type="InterPro" id="IPR016181">
    <property type="entry name" value="Acyl_CoA_acyltransferase"/>
</dbReference>
<dbReference type="Pfam" id="PF13302">
    <property type="entry name" value="Acetyltransf_3"/>
    <property type="match status" value="1"/>
</dbReference>
<evidence type="ECO:0000259" key="1">
    <source>
        <dbReference type="PROSITE" id="PS51186"/>
    </source>
</evidence>
<dbReference type="RefSeq" id="WP_191945470.1">
    <property type="nucleotide sequence ID" value="NZ_JACYNP010000011.1"/>
</dbReference>